<proteinExistence type="predicted"/>
<reference evidence="4 5" key="1">
    <citation type="submission" date="2020-09" db="EMBL/GenBank/DDBJ databases">
        <title>TT11 complete genome.</title>
        <authorList>
            <person name="Wu Z."/>
        </authorList>
    </citation>
    <scope>NUCLEOTIDE SEQUENCE [LARGE SCALE GENOMIC DNA]</scope>
    <source>
        <strain evidence="4 5">TT11</strain>
    </source>
</reference>
<dbReference type="Proteomes" id="UP000600588">
    <property type="component" value="Unassembled WGS sequence"/>
</dbReference>
<feature type="domain" description="DUF3857" evidence="3">
    <location>
        <begin position="66"/>
        <end position="219"/>
    </location>
</feature>
<dbReference type="Gene3D" id="2.60.40.3140">
    <property type="match status" value="1"/>
</dbReference>
<dbReference type="InterPro" id="IPR038765">
    <property type="entry name" value="Papain-like_cys_pep_sf"/>
</dbReference>
<sequence>MNKFIYTNTFLFYLVLLCSSSGFSQEKVYTSKSIPDALTDGANAVVRNDETRIILEDVDEMLVSQKRIVTVLNKSGNKTLDAMVHYDDNVKIKHLEAVVYNKFGVIIKKIKEKTFLDVSAVPGGTLYSDSRVKYLNYSPSDYPYTIEFTVEYRTSNTAFIPSFLPVNHYHLSVERSSYTVSSPENIEIRKKEKRLSGIDLEKKEDVGVLSYIVKNIPAVKPEEFCPTFVELVPRVLIAAKQFSLEGVNAEVENWEGFGKWMYNDLLLDTADLSESTIAEVRALVENETTAIEKARKIYQYVQDKVRYISVQVGIGGWKPFHASKVDELSYGDCKGLTNYTMALLQAVGVNSNYCVVYADSPRRNIEKDFAIMQGNHAFLLIPSLENQDDIWLECTSQDVPFGFIGDFTDDRDVLVITPEGGKIKHTKKYETLENSQKTKGSYVINDDGSIHIEASIASRGIQYNNKYWYEKIERRDLDVKYKENWDYLNTITINKMEFDNNKNDVVFTEKIHLFVPNYTKKAGNIMLLPVNALNRNSYVPDKYKERKYPVIFKRGFIDEDEVEIKLPKDYLVEALPEPLIIENKFGSYHASCVVQSDNTVLYKRKFMMKDGKYPKEDYDSFREFFLEVSKYDNAKIALTKNQ</sequence>
<feature type="chain" id="PRO_5035230912" evidence="1">
    <location>
        <begin position="25"/>
        <end position="642"/>
    </location>
</feature>
<evidence type="ECO:0000313" key="5">
    <source>
        <dbReference type="Proteomes" id="UP000600588"/>
    </source>
</evidence>
<organism evidence="4 5">
    <name type="scientific">Aestuariibaculum sediminum</name>
    <dbReference type="NCBI Taxonomy" id="2770637"/>
    <lineage>
        <taxon>Bacteria</taxon>
        <taxon>Pseudomonadati</taxon>
        <taxon>Bacteroidota</taxon>
        <taxon>Flavobacteriia</taxon>
        <taxon>Flavobacteriales</taxon>
        <taxon>Flavobacteriaceae</taxon>
    </lineage>
</organism>
<feature type="domain" description="Transglutaminase-like" evidence="2">
    <location>
        <begin position="281"/>
        <end position="377"/>
    </location>
</feature>
<dbReference type="Gene3D" id="3.10.620.30">
    <property type="match status" value="1"/>
</dbReference>
<dbReference type="InterPro" id="IPR024618">
    <property type="entry name" value="DUF3857"/>
</dbReference>
<dbReference type="Pfam" id="PF12969">
    <property type="entry name" value="DUF3857"/>
    <property type="match status" value="1"/>
</dbReference>
<evidence type="ECO:0000259" key="2">
    <source>
        <dbReference type="Pfam" id="PF01841"/>
    </source>
</evidence>
<evidence type="ECO:0000259" key="3">
    <source>
        <dbReference type="Pfam" id="PF12969"/>
    </source>
</evidence>
<dbReference type="SUPFAM" id="SSF54001">
    <property type="entry name" value="Cysteine proteinases"/>
    <property type="match status" value="1"/>
</dbReference>
<keyword evidence="5" id="KW-1185">Reference proteome</keyword>
<dbReference type="RefSeq" id="WP_188230664.1">
    <property type="nucleotide sequence ID" value="NZ_JACVXB010000005.1"/>
</dbReference>
<gene>
    <name evidence="4" type="ORF">ICJ83_12095</name>
</gene>
<dbReference type="Pfam" id="PF01841">
    <property type="entry name" value="Transglut_core"/>
    <property type="match status" value="1"/>
</dbReference>
<name>A0A8J6UHG6_9FLAO</name>
<dbReference type="EMBL" id="JACVXB010000005">
    <property type="protein sequence ID" value="MBD0832876.1"/>
    <property type="molecule type" value="Genomic_DNA"/>
</dbReference>
<dbReference type="AlphaFoldDB" id="A0A8J6UHG6"/>
<accession>A0A8J6UHG6</accession>
<comment type="caution">
    <text evidence="4">The sequence shown here is derived from an EMBL/GenBank/DDBJ whole genome shotgun (WGS) entry which is preliminary data.</text>
</comment>
<dbReference type="Gene3D" id="2.60.120.1130">
    <property type="match status" value="1"/>
</dbReference>
<protein>
    <submittedName>
        <fullName evidence="4">DUF3857 domain-containing transglutaminase family protein</fullName>
    </submittedName>
</protein>
<dbReference type="InterPro" id="IPR002931">
    <property type="entry name" value="Transglutaminase-like"/>
</dbReference>
<evidence type="ECO:0000256" key="1">
    <source>
        <dbReference type="SAM" id="SignalP"/>
    </source>
</evidence>
<keyword evidence="1" id="KW-0732">Signal</keyword>
<feature type="signal peptide" evidence="1">
    <location>
        <begin position="1"/>
        <end position="24"/>
    </location>
</feature>
<evidence type="ECO:0000313" key="4">
    <source>
        <dbReference type="EMBL" id="MBD0832876.1"/>
    </source>
</evidence>